<feature type="transmembrane region" description="Helical" evidence="1">
    <location>
        <begin position="16"/>
        <end position="41"/>
    </location>
</feature>
<accession>A0A0F8XG47</accession>
<dbReference type="AlphaFoldDB" id="A0A0F8XG47"/>
<keyword evidence="1" id="KW-0812">Transmembrane</keyword>
<keyword evidence="1" id="KW-1133">Transmembrane helix</keyword>
<evidence type="ECO:0000313" key="2">
    <source>
        <dbReference type="EMBL" id="KKK68142.1"/>
    </source>
</evidence>
<comment type="caution">
    <text evidence="2">The sequence shown here is derived from an EMBL/GenBank/DDBJ whole genome shotgun (WGS) entry which is preliminary data.</text>
</comment>
<evidence type="ECO:0000256" key="1">
    <source>
        <dbReference type="SAM" id="Phobius"/>
    </source>
</evidence>
<dbReference type="EMBL" id="LAZR01059274">
    <property type="protein sequence ID" value="KKK68142.1"/>
    <property type="molecule type" value="Genomic_DNA"/>
</dbReference>
<proteinExistence type="predicted"/>
<protein>
    <submittedName>
        <fullName evidence="2">Uncharacterized protein</fullName>
    </submittedName>
</protein>
<keyword evidence="1" id="KW-0472">Membrane</keyword>
<reference evidence="2" key="1">
    <citation type="journal article" date="2015" name="Nature">
        <title>Complex archaea that bridge the gap between prokaryotes and eukaryotes.</title>
        <authorList>
            <person name="Spang A."/>
            <person name="Saw J.H."/>
            <person name="Jorgensen S.L."/>
            <person name="Zaremba-Niedzwiedzka K."/>
            <person name="Martijn J."/>
            <person name="Lind A.E."/>
            <person name="van Eijk R."/>
            <person name="Schleper C."/>
            <person name="Guy L."/>
            <person name="Ettema T.J."/>
        </authorList>
    </citation>
    <scope>NUCLEOTIDE SEQUENCE</scope>
</reference>
<gene>
    <name evidence="2" type="ORF">LCGC14_2947040</name>
</gene>
<organism evidence="2">
    <name type="scientific">marine sediment metagenome</name>
    <dbReference type="NCBI Taxonomy" id="412755"/>
    <lineage>
        <taxon>unclassified sequences</taxon>
        <taxon>metagenomes</taxon>
        <taxon>ecological metagenomes</taxon>
    </lineage>
</organism>
<name>A0A0F8XG47_9ZZZZ</name>
<sequence length="81" mass="9056">MNDKWEKLKYLSLWELWFLTKAALLLPLTTLGLQLFGYKAVSALPFYRAMRFWPDTAALSVYPVGPEDPTGACLSESAQGG</sequence>